<dbReference type="PANTHER" id="PTHR36182">
    <property type="entry name" value="PROTEIN, PUTATIVE (AFU_ORTHOLOGUE AFUA_6G10930)-RELATED"/>
    <property type="match status" value="1"/>
</dbReference>
<feature type="compositionally biased region" description="Low complexity" evidence="1">
    <location>
        <begin position="299"/>
        <end position="324"/>
    </location>
</feature>
<feature type="signal peptide" evidence="2">
    <location>
        <begin position="1"/>
        <end position="18"/>
    </location>
</feature>
<sequence length="417" mass="41287">MLFTAFVAAGGFATLASAHVLMNTPKPYGVPALHNGPLAPDGSDFPCQSPDGVYNANGASNVMALGSAQPLAFTGTAVHGGGSCQISITYDTAPNKNSVWKVIHSIEGGCPAKNTPGNLGNDPNFPIPFDYSFPLPEDIPAGNGTIAWTWLNKIGNREFYMNCAPVTLTGAGGAKSNWESLPNMLVANIAPGGGCATEEGKDYKYPNPGKSVQSFASGELAFPVGSCGAVVAPPAGGDEPSPGTPTNPGNPGYSANPGNPGSPANPGNPGVPAPPAPTRSFGGGGIFITVATSDVAAAPTGAAPTRPADPVPTAEPTEPAAAPQPAVPSPPSAQPTGISPPTTGGGAGGAGGAAGSPCSSEGAWNCIGGTSFQRCASGSWSQVMAVAAGTTCKVGTSSTLEVVASSKQRRFAVKFRA</sequence>
<evidence type="ECO:0000256" key="2">
    <source>
        <dbReference type="SAM" id="SignalP"/>
    </source>
</evidence>
<reference evidence="3" key="2">
    <citation type="submission" date="2023-06" db="EMBL/GenBank/DDBJ databases">
        <authorList>
            <consortium name="Lawrence Berkeley National Laboratory"/>
            <person name="Haridas S."/>
            <person name="Hensen N."/>
            <person name="Bonometti L."/>
            <person name="Westerberg I."/>
            <person name="Brannstrom I.O."/>
            <person name="Guillou S."/>
            <person name="Cros-Aarteil S."/>
            <person name="Calhoun S."/>
            <person name="Kuo A."/>
            <person name="Mondo S."/>
            <person name="Pangilinan J."/>
            <person name="Riley R."/>
            <person name="Labutti K."/>
            <person name="Andreopoulos B."/>
            <person name="Lipzen A."/>
            <person name="Chen C."/>
            <person name="Yanf M."/>
            <person name="Daum C."/>
            <person name="Ng V."/>
            <person name="Clum A."/>
            <person name="Steindorff A."/>
            <person name="Ohm R."/>
            <person name="Martin F."/>
            <person name="Silar P."/>
            <person name="Natvig D."/>
            <person name="Lalanne C."/>
            <person name="Gautier V."/>
            <person name="Ament-Velasquez S.L."/>
            <person name="Kruys A."/>
            <person name="Hutchinson M.I."/>
            <person name="Powell A.J."/>
            <person name="Barry K."/>
            <person name="Miller A.N."/>
            <person name="Grigoriev I.V."/>
            <person name="Debuchy R."/>
            <person name="Gladieux P."/>
            <person name="Thoren M.H."/>
            <person name="Johannesson H."/>
        </authorList>
    </citation>
    <scope>NUCLEOTIDE SEQUENCE</scope>
    <source>
        <strain evidence="3">CBS 955.72</strain>
    </source>
</reference>
<feature type="chain" id="PRO_5042505772" description="Lytic polysaccharide monooxygenase" evidence="2">
    <location>
        <begin position="19"/>
        <end position="417"/>
    </location>
</feature>
<evidence type="ECO:0000313" key="4">
    <source>
        <dbReference type="Proteomes" id="UP001275084"/>
    </source>
</evidence>
<feature type="region of interest" description="Disordered" evidence="1">
    <location>
        <begin position="299"/>
        <end position="355"/>
    </location>
</feature>
<accession>A0AAJ0MHI9</accession>
<dbReference type="Gene3D" id="2.70.50.70">
    <property type="match status" value="1"/>
</dbReference>
<comment type="caution">
    <text evidence="3">The sequence shown here is derived from an EMBL/GenBank/DDBJ whole genome shotgun (WGS) entry which is preliminary data.</text>
</comment>
<dbReference type="EMBL" id="JAUIQD010000002">
    <property type="protein sequence ID" value="KAK3359329.1"/>
    <property type="molecule type" value="Genomic_DNA"/>
</dbReference>
<evidence type="ECO:0008006" key="5">
    <source>
        <dbReference type="Google" id="ProtNLM"/>
    </source>
</evidence>
<feature type="compositionally biased region" description="Low complexity" evidence="1">
    <location>
        <begin position="244"/>
        <end position="268"/>
    </location>
</feature>
<proteinExistence type="predicted"/>
<evidence type="ECO:0000313" key="3">
    <source>
        <dbReference type="EMBL" id="KAK3359329.1"/>
    </source>
</evidence>
<gene>
    <name evidence="3" type="ORF">B0T25DRAFT_514880</name>
</gene>
<name>A0AAJ0MHI9_9PEZI</name>
<evidence type="ECO:0000256" key="1">
    <source>
        <dbReference type="SAM" id="MobiDB-lite"/>
    </source>
</evidence>
<keyword evidence="2" id="KW-0732">Signal</keyword>
<organism evidence="3 4">
    <name type="scientific">Lasiosphaeria hispida</name>
    <dbReference type="NCBI Taxonomy" id="260671"/>
    <lineage>
        <taxon>Eukaryota</taxon>
        <taxon>Fungi</taxon>
        <taxon>Dikarya</taxon>
        <taxon>Ascomycota</taxon>
        <taxon>Pezizomycotina</taxon>
        <taxon>Sordariomycetes</taxon>
        <taxon>Sordariomycetidae</taxon>
        <taxon>Sordariales</taxon>
        <taxon>Lasiosphaeriaceae</taxon>
        <taxon>Lasiosphaeria</taxon>
    </lineage>
</organism>
<reference evidence="3" key="1">
    <citation type="journal article" date="2023" name="Mol. Phylogenet. Evol.">
        <title>Genome-scale phylogeny and comparative genomics of the fungal order Sordariales.</title>
        <authorList>
            <person name="Hensen N."/>
            <person name="Bonometti L."/>
            <person name="Westerberg I."/>
            <person name="Brannstrom I.O."/>
            <person name="Guillou S."/>
            <person name="Cros-Aarteil S."/>
            <person name="Calhoun S."/>
            <person name="Haridas S."/>
            <person name="Kuo A."/>
            <person name="Mondo S."/>
            <person name="Pangilinan J."/>
            <person name="Riley R."/>
            <person name="LaButti K."/>
            <person name="Andreopoulos B."/>
            <person name="Lipzen A."/>
            <person name="Chen C."/>
            <person name="Yan M."/>
            <person name="Daum C."/>
            <person name="Ng V."/>
            <person name="Clum A."/>
            <person name="Steindorff A."/>
            <person name="Ohm R.A."/>
            <person name="Martin F."/>
            <person name="Silar P."/>
            <person name="Natvig D.O."/>
            <person name="Lalanne C."/>
            <person name="Gautier V."/>
            <person name="Ament-Velasquez S.L."/>
            <person name="Kruys A."/>
            <person name="Hutchinson M.I."/>
            <person name="Powell A.J."/>
            <person name="Barry K."/>
            <person name="Miller A.N."/>
            <person name="Grigoriev I.V."/>
            <person name="Debuchy R."/>
            <person name="Gladieux P."/>
            <person name="Hiltunen Thoren M."/>
            <person name="Johannesson H."/>
        </authorList>
    </citation>
    <scope>NUCLEOTIDE SEQUENCE</scope>
    <source>
        <strain evidence="3">CBS 955.72</strain>
    </source>
</reference>
<dbReference type="Proteomes" id="UP001275084">
    <property type="component" value="Unassembled WGS sequence"/>
</dbReference>
<dbReference type="PANTHER" id="PTHR36182:SF2">
    <property type="entry name" value="LYTIC POLYSACCHARIDE MONOOXYGENASE"/>
    <property type="match status" value="1"/>
</dbReference>
<keyword evidence="4" id="KW-1185">Reference proteome</keyword>
<feature type="region of interest" description="Disordered" evidence="1">
    <location>
        <begin position="232"/>
        <end position="285"/>
    </location>
</feature>
<feature type="compositionally biased region" description="Gly residues" evidence="1">
    <location>
        <begin position="343"/>
        <end position="354"/>
    </location>
</feature>
<dbReference type="AlphaFoldDB" id="A0AAJ0MHI9"/>
<protein>
    <recommendedName>
        <fullName evidence="5">Lytic polysaccharide monooxygenase</fullName>
    </recommendedName>
</protein>